<keyword evidence="3" id="KW-1185">Reference proteome</keyword>
<dbReference type="Gene3D" id="2.30.30.140">
    <property type="match status" value="1"/>
</dbReference>
<dbReference type="GO" id="GO:0003677">
    <property type="term" value="F:DNA binding"/>
    <property type="evidence" value="ECO:0007669"/>
    <property type="project" value="UniProtKB-KW"/>
</dbReference>
<protein>
    <submittedName>
        <fullName evidence="2">Uncharacterized protein</fullName>
    </submittedName>
</protein>
<dbReference type="EMBL" id="LGRX02004418">
    <property type="protein sequence ID" value="KAK3280391.1"/>
    <property type="molecule type" value="Genomic_DNA"/>
</dbReference>
<reference evidence="2 3" key="1">
    <citation type="journal article" date="2015" name="Genome Biol. Evol.">
        <title>Comparative Genomics of a Bacterivorous Green Alga Reveals Evolutionary Causalities and Consequences of Phago-Mixotrophic Mode of Nutrition.</title>
        <authorList>
            <person name="Burns J.A."/>
            <person name="Paasch A."/>
            <person name="Narechania A."/>
            <person name="Kim E."/>
        </authorList>
    </citation>
    <scope>NUCLEOTIDE SEQUENCE [LARGE SCALE GENOMIC DNA]</scope>
    <source>
        <strain evidence="2 3">PLY_AMNH</strain>
    </source>
</reference>
<evidence type="ECO:0000256" key="1">
    <source>
        <dbReference type="ARBA" id="ARBA00023125"/>
    </source>
</evidence>
<comment type="caution">
    <text evidence="2">The sequence shown here is derived from an EMBL/GenBank/DDBJ whole genome shotgun (WGS) entry which is preliminary data.</text>
</comment>
<dbReference type="Gene3D" id="1.10.150.130">
    <property type="match status" value="1"/>
</dbReference>
<dbReference type="CDD" id="cd20404">
    <property type="entry name" value="Tudor_Agenet_AtEML-like"/>
    <property type="match status" value="1"/>
</dbReference>
<evidence type="ECO:0000313" key="3">
    <source>
        <dbReference type="Proteomes" id="UP001190700"/>
    </source>
</evidence>
<dbReference type="SUPFAM" id="SSF47823">
    <property type="entry name" value="lambda integrase-like, N-terminal domain"/>
    <property type="match status" value="1"/>
</dbReference>
<gene>
    <name evidence="2" type="ORF">CYMTET_11761</name>
</gene>
<keyword evidence="1" id="KW-0238">DNA-binding</keyword>
<proteinExistence type="predicted"/>
<dbReference type="InterPro" id="IPR010998">
    <property type="entry name" value="Integrase_recombinase_N"/>
</dbReference>
<name>A0AAE0GLN0_9CHLO</name>
<dbReference type="Proteomes" id="UP001190700">
    <property type="component" value="Unassembled WGS sequence"/>
</dbReference>
<dbReference type="AlphaFoldDB" id="A0AAE0GLN0"/>
<organism evidence="2 3">
    <name type="scientific">Cymbomonas tetramitiformis</name>
    <dbReference type="NCBI Taxonomy" id="36881"/>
    <lineage>
        <taxon>Eukaryota</taxon>
        <taxon>Viridiplantae</taxon>
        <taxon>Chlorophyta</taxon>
        <taxon>Pyramimonadophyceae</taxon>
        <taxon>Pyramimonadales</taxon>
        <taxon>Pyramimonadaceae</taxon>
        <taxon>Cymbomonas</taxon>
    </lineage>
</organism>
<accession>A0AAE0GLN0</accession>
<evidence type="ECO:0000313" key="2">
    <source>
        <dbReference type="EMBL" id="KAK3280391.1"/>
    </source>
</evidence>
<sequence length="452" mass="50003">MNNLLAQASKLGILGSPLPTFLKARESIRRVCEYAITATGGATPPVDVAAVEMIFVARSLTLLHQRYVYIKTKFSTSLPTLTELEEAVCEHGDAAKEDGVPNLSPTWSFRLRLFPDEQAAVEIVDDSLCPGILDTGEGLFALQRVLPETRPAMGFHGGSSSADGDVTFAPVSTGARRVRRVPVTGQCDTFNYYWPLICGTQSTEELVRSDGDATVRLTLWAFYMWRKSATGTRPVWYTLLSTLSFTLTRWTDIMKYDEMKPGDKVEIFWPEDREWYPGTMGDTDEDGKTTIKYDDGDVETLLLKEERMRVLHSVAAKGKRKEAAALQESTAGNYGGHWKKFVKFCEEDGLQWLPASGATVPLCVHKAALVLPLATEEQLGLFRACVYVVVAFVTFGRPLTGTAMLRKSLLRDSEGLSVVLEKEKGSGQCVVARCYEEYIDGSRHGRLLEAAV</sequence>